<name>A0A4V5ZYW5_STECR</name>
<evidence type="ECO:0000313" key="2">
    <source>
        <dbReference type="Proteomes" id="UP000298663"/>
    </source>
</evidence>
<reference evidence="1 2" key="1">
    <citation type="journal article" date="2015" name="Genome Biol.">
        <title>Comparative genomics of Steinernema reveals deeply conserved gene regulatory networks.</title>
        <authorList>
            <person name="Dillman A.R."/>
            <person name="Macchietto M."/>
            <person name="Porter C.F."/>
            <person name="Rogers A."/>
            <person name="Williams B."/>
            <person name="Antoshechkin I."/>
            <person name="Lee M.M."/>
            <person name="Goodwin Z."/>
            <person name="Lu X."/>
            <person name="Lewis E.E."/>
            <person name="Goodrich-Blair H."/>
            <person name="Stock S.P."/>
            <person name="Adams B.J."/>
            <person name="Sternberg P.W."/>
            <person name="Mortazavi A."/>
        </authorList>
    </citation>
    <scope>NUCLEOTIDE SEQUENCE [LARGE SCALE GENOMIC DNA]</scope>
    <source>
        <strain evidence="1 2">ALL</strain>
    </source>
</reference>
<dbReference type="Gene3D" id="1.20.140.140">
    <property type="entry name" value="Calcium release-activated calcium channel protein Orai"/>
    <property type="match status" value="1"/>
</dbReference>
<dbReference type="PROSITE" id="PS51257">
    <property type="entry name" value="PROKAR_LIPOPROTEIN"/>
    <property type="match status" value="1"/>
</dbReference>
<accession>A0A4V5ZYW5</accession>
<sequence>MAKNGTQQKHVFCSCDNNRAVKAPVLVVFSVFSCLIHRNRFSHSKDRVDSKVVDLQKLLTKADAQNLSSSSSIRKNIVGASLRSITVVKTK</sequence>
<evidence type="ECO:0000313" key="1">
    <source>
        <dbReference type="EMBL" id="TKR65075.1"/>
    </source>
</evidence>
<organism evidence="1 2">
    <name type="scientific">Steinernema carpocapsae</name>
    <name type="common">Entomopathogenic nematode</name>
    <dbReference type="NCBI Taxonomy" id="34508"/>
    <lineage>
        <taxon>Eukaryota</taxon>
        <taxon>Metazoa</taxon>
        <taxon>Ecdysozoa</taxon>
        <taxon>Nematoda</taxon>
        <taxon>Chromadorea</taxon>
        <taxon>Rhabditida</taxon>
        <taxon>Tylenchina</taxon>
        <taxon>Panagrolaimomorpha</taxon>
        <taxon>Strongyloidoidea</taxon>
        <taxon>Steinernematidae</taxon>
        <taxon>Steinernema</taxon>
    </lineage>
</organism>
<dbReference type="OrthoDB" id="61124at2759"/>
<dbReference type="STRING" id="34508.A0A4V5ZYW5"/>
<keyword evidence="2" id="KW-1185">Reference proteome</keyword>
<proteinExistence type="predicted"/>
<protein>
    <submittedName>
        <fullName evidence="1">Uncharacterized protein</fullName>
    </submittedName>
</protein>
<gene>
    <name evidence="1" type="ORF">L596_025535</name>
</gene>
<dbReference type="EMBL" id="AZBU02000009">
    <property type="protein sequence ID" value="TKR65075.1"/>
    <property type="molecule type" value="Genomic_DNA"/>
</dbReference>
<reference evidence="1 2" key="2">
    <citation type="journal article" date="2019" name="G3 (Bethesda)">
        <title>Hybrid Assembly of the Genome of the Entomopathogenic Nematode Steinernema carpocapsae Identifies the X-Chromosome.</title>
        <authorList>
            <person name="Serra L."/>
            <person name="Macchietto M."/>
            <person name="Macias-Munoz A."/>
            <person name="McGill C.J."/>
            <person name="Rodriguez I.M."/>
            <person name="Rodriguez B."/>
            <person name="Murad R."/>
            <person name="Mortazavi A."/>
        </authorList>
    </citation>
    <scope>NUCLEOTIDE SEQUENCE [LARGE SCALE GENOMIC DNA]</scope>
    <source>
        <strain evidence="1 2">ALL</strain>
    </source>
</reference>
<comment type="caution">
    <text evidence="1">The sequence shown here is derived from an EMBL/GenBank/DDBJ whole genome shotgun (WGS) entry which is preliminary data.</text>
</comment>
<dbReference type="Proteomes" id="UP000298663">
    <property type="component" value="Unassembled WGS sequence"/>
</dbReference>
<dbReference type="AlphaFoldDB" id="A0A4V5ZYW5"/>
<dbReference type="InterPro" id="IPR038350">
    <property type="entry name" value="Orai_sf"/>
</dbReference>